<organism evidence="2 3">
    <name type="scientific">Euplotes crassus</name>
    <dbReference type="NCBI Taxonomy" id="5936"/>
    <lineage>
        <taxon>Eukaryota</taxon>
        <taxon>Sar</taxon>
        <taxon>Alveolata</taxon>
        <taxon>Ciliophora</taxon>
        <taxon>Intramacronucleata</taxon>
        <taxon>Spirotrichea</taxon>
        <taxon>Hypotrichia</taxon>
        <taxon>Euplotida</taxon>
        <taxon>Euplotidae</taxon>
        <taxon>Moneuplotes</taxon>
    </lineage>
</organism>
<reference evidence="2" key="1">
    <citation type="submission" date="2023-07" db="EMBL/GenBank/DDBJ databases">
        <authorList>
            <consortium name="AG Swart"/>
            <person name="Singh M."/>
            <person name="Singh A."/>
            <person name="Seah K."/>
            <person name="Emmerich C."/>
        </authorList>
    </citation>
    <scope>NUCLEOTIDE SEQUENCE</scope>
    <source>
        <strain evidence="2">DP1</strain>
    </source>
</reference>
<comment type="caution">
    <text evidence="2">The sequence shown here is derived from an EMBL/GenBank/DDBJ whole genome shotgun (WGS) entry which is preliminary data.</text>
</comment>
<proteinExistence type="predicted"/>
<dbReference type="EMBL" id="CAMPGE010006275">
    <property type="protein sequence ID" value="CAI2365123.1"/>
    <property type="molecule type" value="Genomic_DNA"/>
</dbReference>
<feature type="region of interest" description="Disordered" evidence="1">
    <location>
        <begin position="132"/>
        <end position="158"/>
    </location>
</feature>
<evidence type="ECO:0000313" key="2">
    <source>
        <dbReference type="EMBL" id="CAI2365123.1"/>
    </source>
</evidence>
<keyword evidence="3" id="KW-1185">Reference proteome</keyword>
<evidence type="ECO:0000256" key="1">
    <source>
        <dbReference type="SAM" id="MobiDB-lite"/>
    </source>
</evidence>
<dbReference type="AlphaFoldDB" id="A0AAD1UH11"/>
<evidence type="ECO:0000313" key="3">
    <source>
        <dbReference type="Proteomes" id="UP001295684"/>
    </source>
</evidence>
<sequence>MSRKVSTSEENSIPVTLDLRKASDTASYGFREMVEANQEHSQNKPFINNHQKIIKRHSVSEDPSELLVGISDMFVKTDLMQKISYSSISHHNDHKKGKWKMVSTSILNKFAPSHNIFMQQLDILRSKKDEANDEQRLDDDFKDTPISSPKTRKKADNPKIQRLRQISMKNQDSWKDKYSSSPHLQEISKIKDKHKLSRLKLKHLCDIIKSDNKGIMSHLKKRRNSCHQRSPRYRLRSSKKTLRATSIDKKEIKLKPCENIFTHKLKDYKMKVRKSSTFRDTQRPKTGFSLKDKIRRNLIKRNKSKLKPNILTSKKIKIKRNLLKDRRSRRNFPRNNNSLPRPLFKNTQKYTVIPNNNEFTGSNEQNALNCVHVQPLRSPPAVNKPQESHKKSLSVQNPKLQMAQIYLQDLLA</sequence>
<gene>
    <name evidence="2" type="ORF">ECRASSUSDP1_LOCUS6473</name>
</gene>
<accession>A0AAD1UH11</accession>
<protein>
    <submittedName>
        <fullName evidence="2">Uncharacterized protein</fullName>
    </submittedName>
</protein>
<feature type="compositionally biased region" description="Basic and acidic residues" evidence="1">
    <location>
        <begin position="132"/>
        <end position="143"/>
    </location>
</feature>
<dbReference type="Proteomes" id="UP001295684">
    <property type="component" value="Unassembled WGS sequence"/>
</dbReference>
<name>A0AAD1UH11_EUPCR</name>